<dbReference type="Proteomes" id="UP001434337">
    <property type="component" value="Chromosome"/>
</dbReference>
<reference evidence="1 2" key="1">
    <citation type="journal article" date="2023" name="Environ Microbiome">
        <title>A coral-associated actinobacterium mitigates coral bleaching under heat stress.</title>
        <authorList>
            <person name="Li J."/>
            <person name="Zou Y."/>
            <person name="Li Q."/>
            <person name="Zhang J."/>
            <person name="Bourne D.G."/>
            <person name="Lyu Y."/>
            <person name="Liu C."/>
            <person name="Zhang S."/>
        </authorList>
    </citation>
    <scope>NUCLEOTIDE SEQUENCE [LARGE SCALE GENOMIC DNA]</scope>
    <source>
        <strain evidence="1 2">SCSIO 13291</strain>
    </source>
</reference>
<sequence length="82" mass="8940">MRSIRPLLEAMAADETHFAGVTSLGVDEHIWHYVSTKPETEGGRGRKELTGMVDLTVTPTDVSGPGCWTWCRDGRGRPTPTG</sequence>
<accession>A0ABZ3CCE4</accession>
<protein>
    <recommendedName>
        <fullName evidence="3">Transposase</fullName>
    </recommendedName>
</protein>
<dbReference type="EMBL" id="CP115965">
    <property type="protein sequence ID" value="WZX00199.1"/>
    <property type="molecule type" value="Genomic_DNA"/>
</dbReference>
<organism evidence="1 2">
    <name type="scientific">Propioniciclava soli</name>
    <dbReference type="NCBI Taxonomy" id="2775081"/>
    <lineage>
        <taxon>Bacteria</taxon>
        <taxon>Bacillati</taxon>
        <taxon>Actinomycetota</taxon>
        <taxon>Actinomycetes</taxon>
        <taxon>Propionibacteriales</taxon>
        <taxon>Propionibacteriaceae</taxon>
        <taxon>Propioniciclava</taxon>
    </lineage>
</organism>
<gene>
    <name evidence="1" type="ORF">PCC79_08465</name>
</gene>
<proteinExistence type="predicted"/>
<keyword evidence="2" id="KW-1185">Reference proteome</keyword>
<evidence type="ECO:0000313" key="2">
    <source>
        <dbReference type="Proteomes" id="UP001434337"/>
    </source>
</evidence>
<name>A0ABZ3CCE4_9ACTN</name>
<evidence type="ECO:0008006" key="3">
    <source>
        <dbReference type="Google" id="ProtNLM"/>
    </source>
</evidence>
<dbReference type="RefSeq" id="WP_232547931.1">
    <property type="nucleotide sequence ID" value="NZ_CP115965.1"/>
</dbReference>
<evidence type="ECO:0000313" key="1">
    <source>
        <dbReference type="EMBL" id="WZX00199.1"/>
    </source>
</evidence>